<dbReference type="InterPro" id="IPR036388">
    <property type="entry name" value="WH-like_DNA-bd_sf"/>
</dbReference>
<evidence type="ECO:0000313" key="8">
    <source>
        <dbReference type="Proteomes" id="UP001214441"/>
    </source>
</evidence>
<evidence type="ECO:0000256" key="4">
    <source>
        <dbReference type="PROSITE-ProRule" id="PRU00169"/>
    </source>
</evidence>
<dbReference type="PANTHER" id="PTHR44688:SF16">
    <property type="entry name" value="DNA-BINDING TRANSCRIPTIONAL ACTIVATOR DEVR_DOSR"/>
    <property type="match status" value="1"/>
</dbReference>
<evidence type="ECO:0000256" key="2">
    <source>
        <dbReference type="ARBA" id="ARBA00023125"/>
    </source>
</evidence>
<keyword evidence="3" id="KW-0804">Transcription</keyword>
<dbReference type="RefSeq" id="WP_274046421.1">
    <property type="nucleotide sequence ID" value="NZ_JANCPR020000032.1"/>
</dbReference>
<keyword evidence="1" id="KW-0805">Transcription regulation</keyword>
<feature type="modified residue" description="4-aspartylphosphate" evidence="4">
    <location>
        <position position="71"/>
    </location>
</feature>
<feature type="domain" description="Response regulatory" evidence="6">
    <location>
        <begin position="22"/>
        <end position="136"/>
    </location>
</feature>
<accession>A0ABT7A332</accession>
<protein>
    <submittedName>
        <fullName evidence="7">Response regulator</fullName>
    </submittedName>
</protein>
<dbReference type="SUPFAM" id="SSF46894">
    <property type="entry name" value="C-terminal effector domain of the bipartite response regulators"/>
    <property type="match status" value="1"/>
</dbReference>
<dbReference type="SMART" id="SM00421">
    <property type="entry name" value="HTH_LUXR"/>
    <property type="match status" value="1"/>
</dbReference>
<dbReference type="PRINTS" id="PR00038">
    <property type="entry name" value="HTHLUXR"/>
</dbReference>
<evidence type="ECO:0000256" key="3">
    <source>
        <dbReference type="ARBA" id="ARBA00023163"/>
    </source>
</evidence>
<dbReference type="Gene3D" id="3.40.50.2300">
    <property type="match status" value="1"/>
</dbReference>
<sequence length="223" mass="24352">MNVTPLSPPHRSGTSPVGAADLVYVLDDDHELCLSLAWLLESVHIRTQCFTDAGAFLAAFDPDRPACLVLDVRMPGTGGFRVQELLNAEDAVLPVVFVSAHGDIPMSVRALRQGAVDFLEKPYDPQRMLDVVQAGLRTAGERYARRAARRAVEDRLVALSSRERETLRQVIGGVPSRTIAKRLGISLKTVDAHRARIREKTGADTLGALIGDMMRCGLDQSRV</sequence>
<dbReference type="PROSITE" id="PS50110">
    <property type="entry name" value="RESPONSE_REGULATORY"/>
    <property type="match status" value="1"/>
</dbReference>
<dbReference type="Gene3D" id="1.10.10.10">
    <property type="entry name" value="Winged helix-like DNA-binding domain superfamily/Winged helix DNA-binding domain"/>
    <property type="match status" value="1"/>
</dbReference>
<proteinExistence type="predicted"/>
<dbReference type="InterPro" id="IPR000792">
    <property type="entry name" value="Tscrpt_reg_LuxR_C"/>
</dbReference>
<keyword evidence="8" id="KW-1185">Reference proteome</keyword>
<dbReference type="PANTHER" id="PTHR44688">
    <property type="entry name" value="DNA-BINDING TRANSCRIPTIONAL ACTIVATOR DEVR_DOSR"/>
    <property type="match status" value="1"/>
</dbReference>
<dbReference type="Pfam" id="PF00072">
    <property type="entry name" value="Response_reg"/>
    <property type="match status" value="1"/>
</dbReference>
<dbReference type="PROSITE" id="PS00622">
    <property type="entry name" value="HTH_LUXR_1"/>
    <property type="match status" value="1"/>
</dbReference>
<keyword evidence="2" id="KW-0238">DNA-binding</keyword>
<evidence type="ECO:0000259" key="5">
    <source>
        <dbReference type="PROSITE" id="PS50043"/>
    </source>
</evidence>
<evidence type="ECO:0000256" key="1">
    <source>
        <dbReference type="ARBA" id="ARBA00023015"/>
    </source>
</evidence>
<evidence type="ECO:0000259" key="6">
    <source>
        <dbReference type="PROSITE" id="PS50110"/>
    </source>
</evidence>
<comment type="caution">
    <text evidence="7">The sequence shown here is derived from an EMBL/GenBank/DDBJ whole genome shotgun (WGS) entry which is preliminary data.</text>
</comment>
<dbReference type="PROSITE" id="PS50043">
    <property type="entry name" value="HTH_LUXR_2"/>
    <property type="match status" value="1"/>
</dbReference>
<dbReference type="Proteomes" id="UP001214441">
    <property type="component" value="Unassembled WGS sequence"/>
</dbReference>
<gene>
    <name evidence="7" type="ORF">NMN56_028000</name>
</gene>
<feature type="domain" description="HTH luxR-type" evidence="5">
    <location>
        <begin position="152"/>
        <end position="217"/>
    </location>
</feature>
<keyword evidence="4" id="KW-0597">Phosphoprotein</keyword>
<dbReference type="SUPFAM" id="SSF52172">
    <property type="entry name" value="CheY-like"/>
    <property type="match status" value="1"/>
</dbReference>
<dbReference type="InterPro" id="IPR016032">
    <property type="entry name" value="Sig_transdc_resp-reg_C-effctor"/>
</dbReference>
<dbReference type="InterPro" id="IPR011006">
    <property type="entry name" value="CheY-like_superfamily"/>
</dbReference>
<dbReference type="SMART" id="SM00448">
    <property type="entry name" value="REC"/>
    <property type="match status" value="1"/>
</dbReference>
<dbReference type="Pfam" id="PF00196">
    <property type="entry name" value="GerE"/>
    <property type="match status" value="1"/>
</dbReference>
<dbReference type="CDD" id="cd17537">
    <property type="entry name" value="REC_FixJ"/>
    <property type="match status" value="1"/>
</dbReference>
<dbReference type="CDD" id="cd06170">
    <property type="entry name" value="LuxR_C_like"/>
    <property type="match status" value="1"/>
</dbReference>
<organism evidence="7 8">
    <name type="scientific">Streptomyces iconiensis</name>
    <dbReference type="NCBI Taxonomy" id="1384038"/>
    <lineage>
        <taxon>Bacteria</taxon>
        <taxon>Bacillati</taxon>
        <taxon>Actinomycetota</taxon>
        <taxon>Actinomycetes</taxon>
        <taxon>Kitasatosporales</taxon>
        <taxon>Streptomycetaceae</taxon>
        <taxon>Streptomyces</taxon>
    </lineage>
</organism>
<dbReference type="InterPro" id="IPR001789">
    <property type="entry name" value="Sig_transdc_resp-reg_receiver"/>
</dbReference>
<name>A0ABT7A332_9ACTN</name>
<dbReference type="EMBL" id="JANCPR020000032">
    <property type="protein sequence ID" value="MDJ1135727.1"/>
    <property type="molecule type" value="Genomic_DNA"/>
</dbReference>
<evidence type="ECO:0000313" key="7">
    <source>
        <dbReference type="EMBL" id="MDJ1135727.1"/>
    </source>
</evidence>
<reference evidence="7 8" key="1">
    <citation type="submission" date="2023-05" db="EMBL/GenBank/DDBJ databases">
        <title>Streptantibioticus silvisoli sp. nov., acidotolerant actinomycetes 1 from pine litter.</title>
        <authorList>
            <person name="Swiecimska M."/>
            <person name="Golinska P."/>
            <person name="Sangal V."/>
            <person name="Wachnowicz B."/>
            <person name="Goodfellow M."/>
        </authorList>
    </citation>
    <scope>NUCLEOTIDE SEQUENCE [LARGE SCALE GENOMIC DNA]</scope>
    <source>
        <strain evidence="7 8">DSM 42109</strain>
    </source>
</reference>